<evidence type="ECO:0000256" key="1">
    <source>
        <dbReference type="SAM" id="Phobius"/>
    </source>
</evidence>
<dbReference type="PATRIC" id="fig|1179773.3.peg.5424"/>
<feature type="transmembrane region" description="Helical" evidence="1">
    <location>
        <begin position="120"/>
        <end position="141"/>
    </location>
</feature>
<dbReference type="AlphaFoldDB" id="K0K7Q2"/>
<dbReference type="Proteomes" id="UP000006281">
    <property type="component" value="Chromosome"/>
</dbReference>
<feature type="transmembrane region" description="Helical" evidence="1">
    <location>
        <begin position="148"/>
        <end position="167"/>
    </location>
</feature>
<feature type="transmembrane region" description="Helical" evidence="1">
    <location>
        <begin position="86"/>
        <end position="108"/>
    </location>
</feature>
<feature type="transmembrane region" description="Helical" evidence="1">
    <location>
        <begin position="12"/>
        <end position="29"/>
    </location>
</feature>
<dbReference type="InterPro" id="IPR055648">
    <property type="entry name" value="DUF7224"/>
</dbReference>
<feature type="transmembrane region" description="Helical" evidence="1">
    <location>
        <begin position="49"/>
        <end position="65"/>
    </location>
</feature>
<dbReference type="KEGG" id="sesp:BN6_53840"/>
<dbReference type="STRING" id="1179773.BN6_53840"/>
<evidence type="ECO:0000313" key="4">
    <source>
        <dbReference type="Proteomes" id="UP000006281"/>
    </source>
</evidence>
<reference evidence="3 4" key="1">
    <citation type="journal article" date="2012" name="BMC Genomics">
        <title>Complete genome sequence of Saccharothrix espanaensis DSM 44229T and comparison to the other completely sequenced Pseudonocardiaceae.</title>
        <authorList>
            <person name="Strobel T."/>
            <person name="Al-Dilaimi A."/>
            <person name="Blom J."/>
            <person name="Gessner A."/>
            <person name="Kalinowski J."/>
            <person name="Luzhetska M."/>
            <person name="Puhler A."/>
            <person name="Szczepanowski R."/>
            <person name="Bechthold A."/>
            <person name="Ruckert C."/>
        </authorList>
    </citation>
    <scope>NUCLEOTIDE SEQUENCE [LARGE SCALE GENOMIC DNA]</scope>
    <source>
        <strain evidence="4">ATCC 51144 / DSM 44229 / JCM 9112 / NBRC 15066 / NRRL 15764</strain>
    </source>
</reference>
<organism evidence="3 4">
    <name type="scientific">Saccharothrix espanaensis (strain ATCC 51144 / DSM 44229 / JCM 9112 / NBRC 15066 / NRRL 15764)</name>
    <dbReference type="NCBI Taxonomy" id="1179773"/>
    <lineage>
        <taxon>Bacteria</taxon>
        <taxon>Bacillati</taxon>
        <taxon>Actinomycetota</taxon>
        <taxon>Actinomycetes</taxon>
        <taxon>Pseudonocardiales</taxon>
        <taxon>Pseudonocardiaceae</taxon>
        <taxon>Saccharothrix</taxon>
    </lineage>
</organism>
<evidence type="ECO:0000259" key="2">
    <source>
        <dbReference type="Pfam" id="PF23866"/>
    </source>
</evidence>
<dbReference type="BioCyc" id="SESP1179773:BN6_RS26030-MONOMER"/>
<protein>
    <submittedName>
        <fullName evidence="3">Putative membrane protein</fullName>
    </submittedName>
</protein>
<keyword evidence="4" id="KW-1185">Reference proteome</keyword>
<dbReference type="OrthoDB" id="3416461at2"/>
<dbReference type="EMBL" id="HE804045">
    <property type="protein sequence ID" value="CCH32643.1"/>
    <property type="molecule type" value="Genomic_DNA"/>
</dbReference>
<evidence type="ECO:0000313" key="3">
    <source>
        <dbReference type="EMBL" id="CCH32643.1"/>
    </source>
</evidence>
<keyword evidence="1" id="KW-0812">Transmembrane</keyword>
<feature type="domain" description="DUF7224" evidence="2">
    <location>
        <begin position="265"/>
        <end position="410"/>
    </location>
</feature>
<feature type="transmembrane region" description="Helical" evidence="1">
    <location>
        <begin position="198"/>
        <end position="215"/>
    </location>
</feature>
<feature type="transmembrane region" description="Helical" evidence="1">
    <location>
        <begin position="220"/>
        <end position="239"/>
    </location>
</feature>
<dbReference type="RefSeq" id="WP_015102755.1">
    <property type="nucleotide sequence ID" value="NC_019673.1"/>
</dbReference>
<accession>K0K7Q2</accession>
<dbReference type="Pfam" id="PF23866">
    <property type="entry name" value="DUF7224"/>
    <property type="match status" value="1"/>
</dbReference>
<proteinExistence type="predicted"/>
<name>K0K7Q2_SACES</name>
<keyword evidence="1" id="KW-1133">Transmembrane helix</keyword>
<dbReference type="HOGENOM" id="CLU_051499_0_0_11"/>
<keyword evidence="1" id="KW-0472">Membrane</keyword>
<gene>
    <name evidence="3" type="ordered locus">BN6_53840</name>
</gene>
<sequence>MSPLSIALRRGAAPIAVPVMALLGLYAGTRGDSWFVDWGWASGQLQQHGVLLVPLTAAIAAWDASRDRRTGTPLLIRTYSRPQLTWLLLNGAGALIAGMIGWTMAFATIAMNVRGGGGPYWSVVLLGPLCIVASVLLGAAAGHYLPRYLAAPLAAVAVWLGLAFGSTSADPLIARLSAVNRECCDVASQPVAVTVAGQWLWILGLGLVGLAVLALPRVVVVAVVAALATLVATTAVAMIQSTDGQLTEARSATAESCATRDGITVCMWPEHAADVDAWLTAAARFRDAFTDIAPPAPLYLENGLRPGADAPRVGPTRPTTTDTDLVMSLAQNLFPVPPACAAVEGGSRGYPAAESNVLLNAWLIHRVRPEEPAARLVPPDYVADLDRLIRSPAERQRAWYTELLEAHRDCATPSPALPS</sequence>